<keyword evidence="1" id="KW-0472">Membrane</keyword>
<name>A0A1I8QBN5_STOCA</name>
<feature type="transmembrane region" description="Helical" evidence="1">
    <location>
        <begin position="58"/>
        <end position="80"/>
    </location>
</feature>
<protein>
    <submittedName>
        <fullName evidence="2">Uncharacterized protein</fullName>
    </submittedName>
</protein>
<sequence length="174" mass="19744">MGCCNLRILCFIVASLNAAAYLIAIMWDIIYLNTEYDLSSNPHGFTNFDVHQNNDVHAGFLLLIVFAVGFLASLLFIKGLHQDRMGFMAPLVYFKAACILFSLTSIISVYNTYLMKVEIYLQAIVIVFTHFLSLGLFILFVSPLFIIYQRMRSSSKIRIVATTREVKPRPVCVN</sequence>
<evidence type="ECO:0000313" key="3">
    <source>
        <dbReference type="Proteomes" id="UP000095300"/>
    </source>
</evidence>
<feature type="transmembrane region" description="Helical" evidence="1">
    <location>
        <begin position="9"/>
        <end position="32"/>
    </location>
</feature>
<organism evidence="2 3">
    <name type="scientific">Stomoxys calcitrans</name>
    <name type="common">Stable fly</name>
    <name type="synonym">Conops calcitrans</name>
    <dbReference type="NCBI Taxonomy" id="35570"/>
    <lineage>
        <taxon>Eukaryota</taxon>
        <taxon>Metazoa</taxon>
        <taxon>Ecdysozoa</taxon>
        <taxon>Arthropoda</taxon>
        <taxon>Hexapoda</taxon>
        <taxon>Insecta</taxon>
        <taxon>Pterygota</taxon>
        <taxon>Neoptera</taxon>
        <taxon>Endopterygota</taxon>
        <taxon>Diptera</taxon>
        <taxon>Brachycera</taxon>
        <taxon>Muscomorpha</taxon>
        <taxon>Muscoidea</taxon>
        <taxon>Muscidae</taxon>
        <taxon>Stomoxys</taxon>
    </lineage>
</organism>
<keyword evidence="1" id="KW-1133">Transmembrane helix</keyword>
<evidence type="ECO:0000313" key="2">
    <source>
        <dbReference type="EnsemblMetazoa" id="SCAU015691-PA"/>
    </source>
</evidence>
<dbReference type="EnsemblMetazoa" id="SCAU015691-RA">
    <property type="protein sequence ID" value="SCAU015691-PA"/>
    <property type="gene ID" value="SCAU015691"/>
</dbReference>
<evidence type="ECO:0000256" key="1">
    <source>
        <dbReference type="SAM" id="Phobius"/>
    </source>
</evidence>
<feature type="transmembrane region" description="Helical" evidence="1">
    <location>
        <begin position="119"/>
        <end position="148"/>
    </location>
</feature>
<dbReference type="AlphaFoldDB" id="A0A1I8QBN5"/>
<dbReference type="KEGG" id="scac:106090871"/>
<gene>
    <name evidence="2" type="primary">106090871</name>
</gene>
<accession>A0A1I8QBN5</accession>
<dbReference type="Proteomes" id="UP000095300">
    <property type="component" value="Unassembled WGS sequence"/>
</dbReference>
<proteinExistence type="predicted"/>
<dbReference type="OrthoDB" id="10534258at2759"/>
<reference evidence="2" key="1">
    <citation type="submission" date="2020-05" db="UniProtKB">
        <authorList>
            <consortium name="EnsemblMetazoa"/>
        </authorList>
    </citation>
    <scope>IDENTIFICATION</scope>
    <source>
        <strain evidence="2">USDA</strain>
    </source>
</reference>
<dbReference type="VEuPathDB" id="VectorBase:SCAU015691"/>
<keyword evidence="1" id="KW-0812">Transmembrane</keyword>
<keyword evidence="3" id="KW-1185">Reference proteome</keyword>
<feature type="transmembrane region" description="Helical" evidence="1">
    <location>
        <begin position="92"/>
        <end position="113"/>
    </location>
</feature>